<dbReference type="Gene3D" id="3.30.950.30">
    <property type="entry name" value="Schlafen, AAA domain"/>
    <property type="match status" value="1"/>
</dbReference>
<dbReference type="OrthoDB" id="9807907at2"/>
<dbReference type="RefSeq" id="WP_070724171.1">
    <property type="nucleotide sequence ID" value="NZ_MDZB01000004.1"/>
</dbReference>
<dbReference type="InterPro" id="IPR038461">
    <property type="entry name" value="Schlafen_AlbA_2_dom_sf"/>
</dbReference>
<dbReference type="Pfam" id="PF04326">
    <property type="entry name" value="SLFN_AlbA_2"/>
    <property type="match status" value="1"/>
</dbReference>
<keyword evidence="3" id="KW-1185">Reference proteome</keyword>
<dbReference type="EMBL" id="MDZB01000004">
    <property type="protein sequence ID" value="OGX89646.1"/>
    <property type="molecule type" value="Genomic_DNA"/>
</dbReference>
<reference evidence="2 3" key="1">
    <citation type="submission" date="2016-08" db="EMBL/GenBank/DDBJ databases">
        <title>Hymenobacter coccineus sp. nov., Hymenobacter lapidarius sp. nov. and Hymenobacter glacialis sp. nov., isolated from Antarctic soil.</title>
        <authorList>
            <person name="Sedlacek I."/>
            <person name="Kralova S."/>
            <person name="Kyrova K."/>
            <person name="Maslanova I."/>
            <person name="Stankova E."/>
            <person name="Vrbovska V."/>
            <person name="Nemec M."/>
            <person name="Bartak M."/>
            <person name="Svec P."/>
            <person name="Busse H.-J."/>
            <person name="Pantucek R."/>
        </authorList>
    </citation>
    <scope>NUCLEOTIDE SEQUENCE [LARGE SCALE GENOMIC DNA]</scope>
    <source>
        <strain evidence="2 3">CCM 8643</strain>
    </source>
</reference>
<accession>A0A1G1TFI8</accession>
<dbReference type="AlphaFoldDB" id="A0A1G1TFI8"/>
<gene>
    <name evidence="2" type="ORF">BEN47_19520</name>
</gene>
<evidence type="ECO:0000313" key="2">
    <source>
        <dbReference type="EMBL" id="OGX89646.1"/>
    </source>
</evidence>
<dbReference type="InterPro" id="IPR007421">
    <property type="entry name" value="Schlafen_AlbA_2_dom"/>
</dbReference>
<sequence length="549" mass="62133">MMSENHVFEKKSYRKAFGPTADLSDLAKTCVCLANARGGTLQIGIEDKQELPPPQQRIDPEAANLLVRSLGGRAINVGLADPLVITSANGGQYLQLWVHPSLNTIATTSDGRVYMRLGEECRPVVGDDLLRLAGEKSGFQWELHTPHSVPEAELNPAEIRFFVEKIRAAPTNKVSPFVKGKSTAEILTHYKLLREDGLATNLGILWLGTPYQRARLRYGLLVQYMVYDEQERRIRKETWMDFRFNPLQLLDEVLAQGVELHYYHEVPEGLYRRQVRRYPEAVLRELLANAFAHRLYTVATDVAIRVYPDRLEIESPGHLPLGVTPTTILHERVRRNQALMDTFQATGLMEGEGSGYDLIYEKLSRDAKPLPDIDDSYSNLRVTIFAKAPNPTAVALLDTLARFYDFRQKEIITLGIIAQHGSIGAPALTQALQLRQEERLRSWLGRLVEWEIVLARGVKKSTEYLVNPKAYAAANLDVKPSLKTMEPHRLRALIEEDLRAYPDSSLAQIHRRLEELPLLEVRREVYGMVAEGRITPSSGGTRNRRYSLP</sequence>
<evidence type="ECO:0000313" key="3">
    <source>
        <dbReference type="Proteomes" id="UP000176294"/>
    </source>
</evidence>
<dbReference type="Pfam" id="PF13749">
    <property type="entry name" value="HATPase_c_4"/>
    <property type="match status" value="1"/>
</dbReference>
<dbReference type="Gene3D" id="3.30.565.60">
    <property type="match status" value="1"/>
</dbReference>
<organism evidence="2 3">
    <name type="scientific">Hymenobacter lapidarius</name>
    <dbReference type="NCBI Taxonomy" id="1908237"/>
    <lineage>
        <taxon>Bacteria</taxon>
        <taxon>Pseudomonadati</taxon>
        <taxon>Bacteroidota</taxon>
        <taxon>Cytophagia</taxon>
        <taxon>Cytophagales</taxon>
        <taxon>Hymenobacteraceae</taxon>
        <taxon>Hymenobacter</taxon>
    </lineage>
</organism>
<dbReference type="InterPro" id="IPR038475">
    <property type="entry name" value="RecG_C_sf"/>
</dbReference>
<dbReference type="PANTHER" id="PTHR30595">
    <property type="entry name" value="GLPR-RELATED TRANSCRIPTIONAL REPRESSOR"/>
    <property type="match status" value="1"/>
</dbReference>
<proteinExistence type="predicted"/>
<comment type="caution">
    <text evidence="2">The sequence shown here is derived from an EMBL/GenBank/DDBJ whole genome shotgun (WGS) entry which is preliminary data.</text>
</comment>
<name>A0A1G1TFI8_9BACT</name>
<dbReference type="PANTHER" id="PTHR30595:SF6">
    <property type="entry name" value="SCHLAFEN ALBA-2 DOMAIN-CONTAINING PROTEIN"/>
    <property type="match status" value="1"/>
</dbReference>
<dbReference type="STRING" id="1908237.BEN47_19520"/>
<feature type="domain" description="Schlafen AlbA-2" evidence="1">
    <location>
        <begin position="7"/>
        <end position="124"/>
    </location>
</feature>
<protein>
    <recommendedName>
        <fullName evidence="1">Schlafen AlbA-2 domain-containing protein</fullName>
    </recommendedName>
</protein>
<evidence type="ECO:0000259" key="1">
    <source>
        <dbReference type="Pfam" id="PF04326"/>
    </source>
</evidence>
<dbReference type="Proteomes" id="UP000176294">
    <property type="component" value="Unassembled WGS sequence"/>
</dbReference>